<dbReference type="AlphaFoldDB" id="A0A1U9KKQ7"/>
<accession>A0A1U9KKQ7</accession>
<organism evidence="1 2">
    <name type="scientific">Acetobacter aceti</name>
    <dbReference type="NCBI Taxonomy" id="435"/>
    <lineage>
        <taxon>Bacteria</taxon>
        <taxon>Pseudomonadati</taxon>
        <taxon>Pseudomonadota</taxon>
        <taxon>Alphaproteobacteria</taxon>
        <taxon>Acetobacterales</taxon>
        <taxon>Acetobacteraceae</taxon>
        <taxon>Acetobacter</taxon>
        <taxon>Acetobacter subgen. Acetobacter</taxon>
    </lineage>
</organism>
<reference evidence="1 2" key="1">
    <citation type="submission" date="2016-03" db="EMBL/GenBank/DDBJ databases">
        <title>Acetic acid bacteria sequencing.</title>
        <authorList>
            <person name="Brandt J."/>
            <person name="Jakob F."/>
            <person name="Vogel R.F."/>
        </authorList>
    </citation>
    <scope>NUCLEOTIDE SEQUENCE [LARGE SCALE GENOMIC DNA]</scope>
    <source>
        <strain evidence="1 2">TMW2.1153</strain>
    </source>
</reference>
<dbReference type="SUPFAM" id="SSF54523">
    <property type="entry name" value="Pili subunits"/>
    <property type="match status" value="1"/>
</dbReference>
<dbReference type="EMBL" id="CP014692">
    <property type="protein sequence ID" value="AQS86326.1"/>
    <property type="molecule type" value="Genomic_DNA"/>
</dbReference>
<evidence type="ECO:0008006" key="3">
    <source>
        <dbReference type="Google" id="ProtNLM"/>
    </source>
</evidence>
<evidence type="ECO:0000313" key="2">
    <source>
        <dbReference type="Proteomes" id="UP000188937"/>
    </source>
</evidence>
<protein>
    <recommendedName>
        <fullName evidence="3">General secretion pathway GspH domain-containing protein</fullName>
    </recommendedName>
</protein>
<evidence type="ECO:0000313" key="1">
    <source>
        <dbReference type="EMBL" id="AQS86326.1"/>
    </source>
</evidence>
<gene>
    <name evidence="1" type="ORF">A0U92_07145</name>
</gene>
<sequence length="139" mass="14842">MLEIMVVLVIAGLLMGMALERGPMKSDALTFANARSRVLDSLHDAQRLSETSGDAVMLEVNAATSQITTLHDHVSRVRRITGPAKILLPKPGGGFLQRGDYRFTADGGVSGPPLVVVLGKHLCLIRVSPVTGRIEADET</sequence>
<dbReference type="Proteomes" id="UP000188937">
    <property type="component" value="Chromosome"/>
</dbReference>
<proteinExistence type="predicted"/>
<dbReference type="InterPro" id="IPR045584">
    <property type="entry name" value="Pilin-like"/>
</dbReference>
<dbReference type="STRING" id="435.A0U92_07145"/>
<name>A0A1U9KKQ7_ACEAC</name>
<keyword evidence="2" id="KW-1185">Reference proteome</keyword>
<dbReference type="KEGG" id="aace:A0U92_07145"/>